<keyword evidence="4" id="KW-1185">Reference proteome</keyword>
<evidence type="ECO:0000313" key="3">
    <source>
        <dbReference type="EMBL" id="MFC3850171.1"/>
    </source>
</evidence>
<sequence length="299" mass="32380">MHEAVRRASDGWRGWCRRRRFRHRNRRRRPAAGVHVRRRGASAVGFLPLGAALSGRRESWAFHAHGFHSRGLADPTLGAHARRHLRDIRRIQPTGPVTLLGHSFGGHIAMECARRLAKEGREVEKVILLDTMLAGDGQSVADIRLAAGNTTGEWVTASHDAGECGAAESSASSGPSANTTPAGDAPAEIAAAPAAPAPPPLTERLRTHWRILTAGLARHEPVTQQAVFWEHAIRIQNRIKLTGTPPNTVVLVTDENEIMADRWAALDPAPRIVRIPGDHLSPLNDPAALRTIADEITGA</sequence>
<feature type="domain" description="Thioesterase TesA-like" evidence="2">
    <location>
        <begin position="40"/>
        <end position="296"/>
    </location>
</feature>
<accession>A0ABV7ZRZ7</accession>
<gene>
    <name evidence="3" type="ORF">ACFORJ_08340</name>
</gene>
<reference evidence="4" key="1">
    <citation type="journal article" date="2019" name="Int. J. Syst. Evol. Microbiol.">
        <title>The Global Catalogue of Microorganisms (GCM) 10K type strain sequencing project: providing services to taxonomists for standard genome sequencing and annotation.</title>
        <authorList>
            <consortium name="The Broad Institute Genomics Platform"/>
            <consortium name="The Broad Institute Genome Sequencing Center for Infectious Disease"/>
            <person name="Wu L."/>
            <person name="Ma J."/>
        </authorList>
    </citation>
    <scope>NUCLEOTIDE SEQUENCE [LARGE SCALE GENOMIC DNA]</scope>
    <source>
        <strain evidence="4">CCUG 53252</strain>
    </source>
</reference>
<feature type="region of interest" description="Disordered" evidence="1">
    <location>
        <begin position="163"/>
        <end position="184"/>
    </location>
</feature>
<name>A0ABV7ZRZ7_9CORY</name>
<dbReference type="InterPro" id="IPR029058">
    <property type="entry name" value="AB_hydrolase_fold"/>
</dbReference>
<evidence type="ECO:0000259" key="2">
    <source>
        <dbReference type="SMART" id="SM00824"/>
    </source>
</evidence>
<dbReference type="InterPro" id="IPR020802">
    <property type="entry name" value="TesA-like"/>
</dbReference>
<dbReference type="SMART" id="SM00824">
    <property type="entry name" value="PKS_TE"/>
    <property type="match status" value="1"/>
</dbReference>
<protein>
    <submittedName>
        <fullName evidence="3">Thioesterase domain-containing protein</fullName>
    </submittedName>
</protein>
<dbReference type="PROSITE" id="PS50096">
    <property type="entry name" value="IQ"/>
    <property type="match status" value="1"/>
</dbReference>
<dbReference type="EMBL" id="JBHRZN010000002">
    <property type="protein sequence ID" value="MFC3850171.1"/>
    <property type="molecule type" value="Genomic_DNA"/>
</dbReference>
<proteinExistence type="predicted"/>
<dbReference type="InterPro" id="IPR001031">
    <property type="entry name" value="Thioesterase"/>
</dbReference>
<comment type="caution">
    <text evidence="3">The sequence shown here is derived from an EMBL/GenBank/DDBJ whole genome shotgun (WGS) entry which is preliminary data.</text>
</comment>
<dbReference type="Pfam" id="PF00975">
    <property type="entry name" value="Thioesterase"/>
    <property type="match status" value="1"/>
</dbReference>
<dbReference type="RefSeq" id="WP_290289674.1">
    <property type="nucleotide sequence ID" value="NZ_CP047211.1"/>
</dbReference>
<evidence type="ECO:0000313" key="4">
    <source>
        <dbReference type="Proteomes" id="UP001595751"/>
    </source>
</evidence>
<evidence type="ECO:0000256" key="1">
    <source>
        <dbReference type="SAM" id="MobiDB-lite"/>
    </source>
</evidence>
<dbReference type="Gene3D" id="3.40.50.1820">
    <property type="entry name" value="alpha/beta hydrolase"/>
    <property type="match status" value="1"/>
</dbReference>
<dbReference type="Proteomes" id="UP001595751">
    <property type="component" value="Unassembled WGS sequence"/>
</dbReference>
<dbReference type="SUPFAM" id="SSF53474">
    <property type="entry name" value="alpha/beta-Hydrolases"/>
    <property type="match status" value="1"/>
</dbReference>
<organism evidence="3 4">
    <name type="scientific">Corynebacterium hansenii</name>
    <dbReference type="NCBI Taxonomy" id="394964"/>
    <lineage>
        <taxon>Bacteria</taxon>
        <taxon>Bacillati</taxon>
        <taxon>Actinomycetota</taxon>
        <taxon>Actinomycetes</taxon>
        <taxon>Mycobacteriales</taxon>
        <taxon>Corynebacteriaceae</taxon>
        <taxon>Corynebacterium</taxon>
    </lineage>
</organism>